<reference evidence="3" key="1">
    <citation type="submission" date="2021-01" db="EMBL/GenBank/DDBJ databases">
        <authorList>
            <consortium name="Aspergillus puulaauensis MK2 genome sequencing consortium"/>
            <person name="Kazuki M."/>
            <person name="Futagami T."/>
        </authorList>
    </citation>
    <scope>NUCLEOTIDE SEQUENCE</scope>
    <source>
        <strain evidence="3">MK2</strain>
    </source>
</reference>
<feature type="compositionally biased region" description="Polar residues" evidence="1">
    <location>
        <begin position="37"/>
        <end position="52"/>
    </location>
</feature>
<gene>
    <name evidence="3" type="ORF">APUU_31771S</name>
</gene>
<organism evidence="3 4">
    <name type="scientific">Aspergillus puulaauensis</name>
    <dbReference type="NCBI Taxonomy" id="1220207"/>
    <lineage>
        <taxon>Eukaryota</taxon>
        <taxon>Fungi</taxon>
        <taxon>Dikarya</taxon>
        <taxon>Ascomycota</taxon>
        <taxon>Pezizomycotina</taxon>
        <taxon>Eurotiomycetes</taxon>
        <taxon>Eurotiomycetidae</taxon>
        <taxon>Eurotiales</taxon>
        <taxon>Aspergillaceae</taxon>
        <taxon>Aspergillus</taxon>
    </lineage>
</organism>
<evidence type="ECO:0000313" key="3">
    <source>
        <dbReference type="EMBL" id="BCS23546.1"/>
    </source>
</evidence>
<dbReference type="Pfam" id="PF00010">
    <property type="entry name" value="HLH"/>
    <property type="match status" value="1"/>
</dbReference>
<dbReference type="InterPro" id="IPR036638">
    <property type="entry name" value="HLH_DNA-bd_sf"/>
</dbReference>
<feature type="region of interest" description="Disordered" evidence="1">
    <location>
        <begin position="182"/>
        <end position="214"/>
    </location>
</feature>
<dbReference type="GO" id="GO:0046983">
    <property type="term" value="F:protein dimerization activity"/>
    <property type="evidence" value="ECO:0007669"/>
    <property type="project" value="InterPro"/>
</dbReference>
<dbReference type="PANTHER" id="PTHR47336">
    <property type="entry name" value="TRANSCRIPTION FACTOR HMS1-RELATED"/>
    <property type="match status" value="1"/>
</dbReference>
<dbReference type="RefSeq" id="XP_041555740.1">
    <property type="nucleotide sequence ID" value="XM_041703012.1"/>
</dbReference>
<protein>
    <recommendedName>
        <fullName evidence="2">BHLH domain-containing protein</fullName>
    </recommendedName>
</protein>
<dbReference type="KEGG" id="apuu:APUU_31771S"/>
<feature type="compositionally biased region" description="Low complexity" evidence="1">
    <location>
        <begin position="63"/>
        <end position="73"/>
    </location>
</feature>
<dbReference type="GeneID" id="64973551"/>
<dbReference type="InterPro" id="IPR011598">
    <property type="entry name" value="bHLH_dom"/>
</dbReference>
<dbReference type="AlphaFoldDB" id="A0A7R8ALQ5"/>
<evidence type="ECO:0000259" key="2">
    <source>
        <dbReference type="PROSITE" id="PS50888"/>
    </source>
</evidence>
<reference evidence="3" key="2">
    <citation type="submission" date="2021-02" db="EMBL/GenBank/DDBJ databases">
        <title>Aspergillus puulaauensis MK2 genome sequence.</title>
        <authorList>
            <person name="Futagami T."/>
            <person name="Mori K."/>
            <person name="Kadooka C."/>
            <person name="Tanaka T."/>
        </authorList>
    </citation>
    <scope>NUCLEOTIDE SEQUENCE</scope>
    <source>
        <strain evidence="3">MK2</strain>
    </source>
</reference>
<dbReference type="SUPFAM" id="SSF47459">
    <property type="entry name" value="HLH, helix-loop-helix DNA-binding domain"/>
    <property type="match status" value="1"/>
</dbReference>
<keyword evidence="4" id="KW-1185">Reference proteome</keyword>
<sequence>MASEYAASREDFELFRRFVRVARLLDANNFDELCNQGALTPSPSIRTGNTPRNSGGGDDDDATNGNSSSTSSSEYDDSDEEYYEDDDAMQLQGEAELDVSSTPPRISDQDTQRPPQPRSQRRQPTTRQSSTRAATATAAQRRRQQQEKVKPKRPRPHAAVEKRYRSVVNSKIQQLNALIPASNTFTPGISNGPGASEGTEGTGSQKMPTKSAVLDRGLHYTDHLIATYERYEAEGNELRSKLQQWLDISAVDGDAPGE</sequence>
<accession>A0A7R8ALQ5</accession>
<dbReference type="Gene3D" id="4.10.280.10">
    <property type="entry name" value="Helix-loop-helix DNA-binding domain"/>
    <property type="match status" value="1"/>
</dbReference>
<proteinExistence type="predicted"/>
<evidence type="ECO:0000256" key="1">
    <source>
        <dbReference type="SAM" id="MobiDB-lite"/>
    </source>
</evidence>
<evidence type="ECO:0000313" key="4">
    <source>
        <dbReference type="Proteomes" id="UP000654913"/>
    </source>
</evidence>
<dbReference type="PANTHER" id="PTHR47336:SF3">
    <property type="entry name" value="SERINE-RICH PROTEIN TYE7"/>
    <property type="match status" value="1"/>
</dbReference>
<feature type="domain" description="BHLH" evidence="2">
    <location>
        <begin position="152"/>
        <end position="224"/>
    </location>
</feature>
<dbReference type="InterPro" id="IPR052099">
    <property type="entry name" value="Regulatory_TF_Diverse"/>
</dbReference>
<dbReference type="EMBL" id="AP024445">
    <property type="protein sequence ID" value="BCS23546.1"/>
    <property type="molecule type" value="Genomic_DNA"/>
</dbReference>
<dbReference type="Proteomes" id="UP000654913">
    <property type="component" value="Chromosome 3"/>
</dbReference>
<name>A0A7R8ALQ5_9EURO</name>
<feature type="compositionally biased region" description="Acidic residues" evidence="1">
    <location>
        <begin position="74"/>
        <end position="88"/>
    </location>
</feature>
<feature type="compositionally biased region" description="Low complexity" evidence="1">
    <location>
        <begin position="122"/>
        <end position="139"/>
    </location>
</feature>
<dbReference type="PROSITE" id="PS50888">
    <property type="entry name" value="BHLH"/>
    <property type="match status" value="1"/>
</dbReference>
<feature type="region of interest" description="Disordered" evidence="1">
    <location>
        <begin position="30"/>
        <end position="165"/>
    </location>
</feature>
<dbReference type="OrthoDB" id="2133190at2759"/>